<dbReference type="CDD" id="cd00093">
    <property type="entry name" value="HTH_XRE"/>
    <property type="match status" value="1"/>
</dbReference>
<sequence>MSAADELDPTSSVLAFFASELRRVRLEAGVPQKELARRAYITPSLLCKIESACRVPSQDLAEQFDQVLGSDGHFTRLWPLVIKHAYPSWFRPFVELEAQATIIRSFENQVVPGLLQTESYARAVLEAGPLDTVEELVAARLERQRILRREAPPELWVVLDENVLRRSVGGPAVMREQLGRLMEAAESRRNVIQVVPYSAGAHAGLGPFWVFSFTEGADVLYTDGLFQGQLSADPGEVRTALRAYDLLRAVALSPRASIDLIATVMKDLNP</sequence>
<dbReference type="InterPro" id="IPR001387">
    <property type="entry name" value="Cro/C1-type_HTH"/>
</dbReference>
<dbReference type="Pfam" id="PF19054">
    <property type="entry name" value="DUF5753"/>
    <property type="match status" value="1"/>
</dbReference>
<dbReference type="Pfam" id="PF13560">
    <property type="entry name" value="HTH_31"/>
    <property type="match status" value="1"/>
</dbReference>
<dbReference type="InterPro" id="IPR010982">
    <property type="entry name" value="Lambda_DNA-bd_dom_sf"/>
</dbReference>
<accession>A0A420V090</accession>
<gene>
    <name evidence="2" type="ORF">SFRA_019115</name>
</gene>
<dbReference type="InterPro" id="IPR043917">
    <property type="entry name" value="DUF5753"/>
</dbReference>
<reference evidence="2 3" key="1">
    <citation type="journal article" date="2014" name="Genome Announc.">
        <title>Draft Genome Sequence of Streptomyces fradiae ATCC 19609, a Strain Highly Sensitive to Antibiotics.</title>
        <authorList>
            <person name="Bekker O.B."/>
            <person name="Klimina K.M."/>
            <person name="Vatlin A.A."/>
            <person name="Zakharevich N.V."/>
            <person name="Kasianov A.S."/>
            <person name="Danilenko V.N."/>
        </authorList>
    </citation>
    <scope>NUCLEOTIDE SEQUENCE [LARGE SCALE GENOMIC DNA]</scope>
    <source>
        <strain evidence="2 3">ATCC 19609</strain>
    </source>
</reference>
<protein>
    <submittedName>
        <fullName evidence="2">XRE family transcriptional regulator</fullName>
    </submittedName>
</protein>
<feature type="domain" description="HTH cro/C1-type" evidence="1">
    <location>
        <begin position="21"/>
        <end position="74"/>
    </location>
</feature>
<comment type="caution">
    <text evidence="2">The sequence shown here is derived from an EMBL/GenBank/DDBJ whole genome shotgun (WGS) entry which is preliminary data.</text>
</comment>
<dbReference type="EMBL" id="JNAD02000009">
    <property type="protein sequence ID" value="RKM93936.1"/>
    <property type="molecule type" value="Genomic_DNA"/>
</dbReference>
<dbReference type="SMART" id="SM00530">
    <property type="entry name" value="HTH_XRE"/>
    <property type="match status" value="1"/>
</dbReference>
<dbReference type="OrthoDB" id="2897536at2"/>
<dbReference type="AlphaFoldDB" id="A0A420V090"/>
<dbReference type="RefSeq" id="WP_043465274.1">
    <property type="nucleotide sequence ID" value="NZ_CP134822.1"/>
</dbReference>
<proteinExistence type="predicted"/>
<dbReference type="Proteomes" id="UP000028058">
    <property type="component" value="Unassembled WGS sequence"/>
</dbReference>
<keyword evidence="3" id="KW-1185">Reference proteome</keyword>
<evidence type="ECO:0000259" key="1">
    <source>
        <dbReference type="PROSITE" id="PS50943"/>
    </source>
</evidence>
<organism evidence="2 3">
    <name type="scientific">Streptomyces xinghaiensis</name>
    <dbReference type="NCBI Taxonomy" id="1038928"/>
    <lineage>
        <taxon>Bacteria</taxon>
        <taxon>Bacillati</taxon>
        <taxon>Actinomycetota</taxon>
        <taxon>Actinomycetes</taxon>
        <taxon>Kitasatosporales</taxon>
        <taxon>Streptomycetaceae</taxon>
        <taxon>Streptomyces</taxon>
    </lineage>
</organism>
<dbReference type="GO" id="GO:0003677">
    <property type="term" value="F:DNA binding"/>
    <property type="evidence" value="ECO:0007669"/>
    <property type="project" value="InterPro"/>
</dbReference>
<dbReference type="SUPFAM" id="SSF47413">
    <property type="entry name" value="lambda repressor-like DNA-binding domains"/>
    <property type="match status" value="1"/>
</dbReference>
<dbReference type="PROSITE" id="PS50943">
    <property type="entry name" value="HTH_CROC1"/>
    <property type="match status" value="1"/>
</dbReference>
<dbReference type="Gene3D" id="1.10.260.40">
    <property type="entry name" value="lambda repressor-like DNA-binding domains"/>
    <property type="match status" value="1"/>
</dbReference>
<evidence type="ECO:0000313" key="3">
    <source>
        <dbReference type="Proteomes" id="UP000028058"/>
    </source>
</evidence>
<evidence type="ECO:0000313" key="2">
    <source>
        <dbReference type="EMBL" id="RKM93936.1"/>
    </source>
</evidence>
<name>A0A420V090_9ACTN</name>